<gene>
    <name evidence="3" type="ORF">Daus18300_004143</name>
</gene>
<dbReference type="PANTHER" id="PTHR11533">
    <property type="entry name" value="PROTEASE M1 ZINC METALLOPROTEASE"/>
    <property type="match status" value="1"/>
</dbReference>
<dbReference type="InterPro" id="IPR024571">
    <property type="entry name" value="ERAP1-like_C_dom"/>
</dbReference>
<dbReference type="Proteomes" id="UP001583177">
    <property type="component" value="Unassembled WGS sequence"/>
</dbReference>
<proteinExistence type="inferred from homology"/>
<sequence length="188" mass="21655">MFSRRITGDGKAIHPSLKWEVFGIVAEYGGKEELEQLLEIWRTSANEDEQYLALECLGRASTAELARWVLELAFTKDVKDQDLHILVWLIGSSAHGAAVLWEWTKENWQRIETSIPVDLRCMILGVVLDGLGTEEQACDVKAYFDSRDSKAYQQILKQKLELIEVRRRWAERDAEDVKTWLSSHGYLD</sequence>
<feature type="domain" description="ERAP1-like C-terminal" evidence="2">
    <location>
        <begin position="1"/>
        <end position="164"/>
    </location>
</feature>
<evidence type="ECO:0000256" key="1">
    <source>
        <dbReference type="ARBA" id="ARBA00010136"/>
    </source>
</evidence>
<dbReference type="Pfam" id="PF11838">
    <property type="entry name" value="ERAP1_C"/>
    <property type="match status" value="1"/>
</dbReference>
<comment type="caution">
    <text evidence="3">The sequence shown here is derived from an EMBL/GenBank/DDBJ whole genome shotgun (WGS) entry which is preliminary data.</text>
</comment>
<comment type="similarity">
    <text evidence="1">Belongs to the peptidase M1 family.</text>
</comment>
<accession>A0ABR3XAL5</accession>
<dbReference type="PANTHER" id="PTHR11533:SF174">
    <property type="entry name" value="PUROMYCIN-SENSITIVE AMINOPEPTIDASE-RELATED"/>
    <property type="match status" value="1"/>
</dbReference>
<organism evidence="3 4">
    <name type="scientific">Diaporthe australafricana</name>
    <dbReference type="NCBI Taxonomy" id="127596"/>
    <lineage>
        <taxon>Eukaryota</taxon>
        <taxon>Fungi</taxon>
        <taxon>Dikarya</taxon>
        <taxon>Ascomycota</taxon>
        <taxon>Pezizomycotina</taxon>
        <taxon>Sordariomycetes</taxon>
        <taxon>Sordariomycetidae</taxon>
        <taxon>Diaporthales</taxon>
        <taxon>Diaporthaceae</taxon>
        <taxon>Diaporthe</taxon>
    </lineage>
</organism>
<name>A0ABR3XAL5_9PEZI</name>
<protein>
    <recommendedName>
        <fullName evidence="2">ERAP1-like C-terminal domain-containing protein</fullName>
    </recommendedName>
</protein>
<dbReference type="InterPro" id="IPR050344">
    <property type="entry name" value="Peptidase_M1_aminopeptidases"/>
</dbReference>
<dbReference type="Gene3D" id="1.25.50.20">
    <property type="match status" value="1"/>
</dbReference>
<evidence type="ECO:0000259" key="2">
    <source>
        <dbReference type="Pfam" id="PF11838"/>
    </source>
</evidence>
<keyword evidence="4" id="KW-1185">Reference proteome</keyword>
<evidence type="ECO:0000313" key="4">
    <source>
        <dbReference type="Proteomes" id="UP001583177"/>
    </source>
</evidence>
<dbReference type="EMBL" id="JAWRVE010000027">
    <property type="protein sequence ID" value="KAL1873002.1"/>
    <property type="molecule type" value="Genomic_DNA"/>
</dbReference>
<evidence type="ECO:0000313" key="3">
    <source>
        <dbReference type="EMBL" id="KAL1873002.1"/>
    </source>
</evidence>
<reference evidence="3 4" key="1">
    <citation type="journal article" date="2024" name="IMA Fungus">
        <title>IMA Genome - F19 : A genome assembly and annotation guide to empower mycologists, including annotated draft genome sequences of Ceratocystis pirilliformis, Diaporthe australafricana, Fusarium ophioides, Paecilomyces lecythidis, and Sporothrix stenoceras.</title>
        <authorList>
            <person name="Aylward J."/>
            <person name="Wilson A.M."/>
            <person name="Visagie C.M."/>
            <person name="Spraker J."/>
            <person name="Barnes I."/>
            <person name="Buitendag C."/>
            <person name="Ceriani C."/>
            <person name="Del Mar Angel L."/>
            <person name="du Plessis D."/>
            <person name="Fuchs T."/>
            <person name="Gasser K."/>
            <person name="Kramer D."/>
            <person name="Li W."/>
            <person name="Munsamy K."/>
            <person name="Piso A."/>
            <person name="Price J.L."/>
            <person name="Sonnekus B."/>
            <person name="Thomas C."/>
            <person name="van der Nest A."/>
            <person name="van Dijk A."/>
            <person name="van Heerden A."/>
            <person name="van Vuuren N."/>
            <person name="Yilmaz N."/>
            <person name="Duong T.A."/>
            <person name="van der Merwe N.A."/>
            <person name="Wingfield M.J."/>
            <person name="Wingfield B.D."/>
        </authorList>
    </citation>
    <scope>NUCLEOTIDE SEQUENCE [LARGE SCALE GENOMIC DNA]</scope>
    <source>
        <strain evidence="3 4">CMW 18300</strain>
    </source>
</reference>